<keyword evidence="5" id="KW-0732">Signal</keyword>
<dbReference type="Gene3D" id="1.10.287.470">
    <property type="entry name" value="Helix hairpin bin"/>
    <property type="match status" value="1"/>
</dbReference>
<name>A0ABS1E6I4_9GAMM</name>
<dbReference type="InterPro" id="IPR058624">
    <property type="entry name" value="MdtA-like_HH"/>
</dbReference>
<evidence type="ECO:0000256" key="3">
    <source>
        <dbReference type="SAM" id="Coils"/>
    </source>
</evidence>
<dbReference type="PROSITE" id="PS51257">
    <property type="entry name" value="PROKAR_LIPOPROTEIN"/>
    <property type="match status" value="1"/>
</dbReference>
<evidence type="ECO:0000259" key="9">
    <source>
        <dbReference type="Pfam" id="PF25967"/>
    </source>
</evidence>
<feature type="domain" description="Multidrug resistance protein MdtA-like C-terminal permuted SH3" evidence="9">
    <location>
        <begin position="306"/>
        <end position="368"/>
    </location>
</feature>
<evidence type="ECO:0000313" key="11">
    <source>
        <dbReference type="Proteomes" id="UP000738126"/>
    </source>
</evidence>
<dbReference type="SUPFAM" id="SSF111369">
    <property type="entry name" value="HlyD-like secretion proteins"/>
    <property type="match status" value="1"/>
</dbReference>
<evidence type="ECO:0000256" key="1">
    <source>
        <dbReference type="ARBA" id="ARBA00004519"/>
    </source>
</evidence>
<dbReference type="InterPro" id="IPR058627">
    <property type="entry name" value="MdtA-like_C"/>
</dbReference>
<evidence type="ECO:0000259" key="8">
    <source>
        <dbReference type="Pfam" id="PF25944"/>
    </source>
</evidence>
<proteinExistence type="inferred from homology"/>
<feature type="region of interest" description="Disordered" evidence="4">
    <location>
        <begin position="373"/>
        <end position="392"/>
    </location>
</feature>
<feature type="coiled-coil region" evidence="3">
    <location>
        <begin position="106"/>
        <end position="171"/>
    </location>
</feature>
<protein>
    <submittedName>
        <fullName evidence="10">Efflux transporter periplasmic adaptor subunit</fullName>
    </submittedName>
</protein>
<dbReference type="Gene3D" id="2.40.420.20">
    <property type="match status" value="1"/>
</dbReference>
<evidence type="ECO:0000256" key="5">
    <source>
        <dbReference type="SAM" id="SignalP"/>
    </source>
</evidence>
<feature type="domain" description="Multidrug resistance protein MdtA-like barrel-sandwich hybrid" evidence="7">
    <location>
        <begin position="65"/>
        <end position="205"/>
    </location>
</feature>
<evidence type="ECO:0000259" key="6">
    <source>
        <dbReference type="Pfam" id="PF25876"/>
    </source>
</evidence>
<dbReference type="Pfam" id="PF25967">
    <property type="entry name" value="RND-MFP_C"/>
    <property type="match status" value="1"/>
</dbReference>
<feature type="domain" description="Multidrug resistance protein MdtA-like beta-barrel" evidence="8">
    <location>
        <begin position="212"/>
        <end position="302"/>
    </location>
</feature>
<evidence type="ECO:0000259" key="7">
    <source>
        <dbReference type="Pfam" id="PF25917"/>
    </source>
</evidence>
<comment type="subcellular location">
    <subcellularLocation>
        <location evidence="1">Cell inner membrane</location>
        <topology evidence="1">Lipid-anchor</topology>
    </subcellularLocation>
</comment>
<dbReference type="RefSeq" id="WP_200256504.1">
    <property type="nucleotide sequence ID" value="NZ_NRSH01000014.1"/>
</dbReference>
<dbReference type="InterPro" id="IPR006143">
    <property type="entry name" value="RND_pump_MFP"/>
</dbReference>
<dbReference type="InterPro" id="IPR058625">
    <property type="entry name" value="MdtA-like_BSH"/>
</dbReference>
<dbReference type="Gene3D" id="2.40.30.170">
    <property type="match status" value="1"/>
</dbReference>
<feature type="chain" id="PRO_5045912571" evidence="5">
    <location>
        <begin position="22"/>
        <end position="392"/>
    </location>
</feature>
<feature type="domain" description="Multidrug resistance protein MdtA-like alpha-helical hairpin" evidence="6">
    <location>
        <begin position="107"/>
        <end position="175"/>
    </location>
</feature>
<evidence type="ECO:0000313" key="10">
    <source>
        <dbReference type="EMBL" id="MBK1725904.1"/>
    </source>
</evidence>
<evidence type="ECO:0000256" key="4">
    <source>
        <dbReference type="SAM" id="MobiDB-lite"/>
    </source>
</evidence>
<evidence type="ECO:0000256" key="2">
    <source>
        <dbReference type="ARBA" id="ARBA00009477"/>
    </source>
</evidence>
<dbReference type="Proteomes" id="UP000738126">
    <property type="component" value="Unassembled WGS sequence"/>
</dbReference>
<dbReference type="NCBIfam" id="TIGR01730">
    <property type="entry name" value="RND_mfp"/>
    <property type="match status" value="1"/>
</dbReference>
<comment type="caution">
    <text evidence="10">The sequence shown here is derived from an EMBL/GenBank/DDBJ whole genome shotgun (WGS) entry which is preliminary data.</text>
</comment>
<gene>
    <name evidence="10" type="ORF">CKO13_02490</name>
</gene>
<feature type="signal peptide" evidence="5">
    <location>
        <begin position="1"/>
        <end position="21"/>
    </location>
</feature>
<comment type="similarity">
    <text evidence="2">Belongs to the membrane fusion protein (MFP) (TC 8.A.1) family.</text>
</comment>
<dbReference type="InterPro" id="IPR058626">
    <property type="entry name" value="MdtA-like_b-barrel"/>
</dbReference>
<keyword evidence="3" id="KW-0175">Coiled coil</keyword>
<reference evidence="10 11" key="1">
    <citation type="journal article" date="2020" name="Microorganisms">
        <title>Osmotic Adaptation and Compatible Solute Biosynthesis of Phototrophic Bacteria as Revealed from Genome Analyses.</title>
        <authorList>
            <person name="Imhoff J.F."/>
            <person name="Rahn T."/>
            <person name="Kunzel S."/>
            <person name="Keller A."/>
            <person name="Neulinger S.C."/>
        </authorList>
    </citation>
    <scope>NUCLEOTIDE SEQUENCE [LARGE SCALE GENOMIC DNA]</scope>
    <source>
        <strain evidence="10 11">DSM 15116</strain>
    </source>
</reference>
<organism evidence="10 11">
    <name type="scientific">Halorhodospira neutriphila</name>
    <dbReference type="NCBI Taxonomy" id="168379"/>
    <lineage>
        <taxon>Bacteria</taxon>
        <taxon>Pseudomonadati</taxon>
        <taxon>Pseudomonadota</taxon>
        <taxon>Gammaproteobacteria</taxon>
        <taxon>Chromatiales</taxon>
        <taxon>Ectothiorhodospiraceae</taxon>
        <taxon>Halorhodospira</taxon>
    </lineage>
</organism>
<dbReference type="Pfam" id="PF25944">
    <property type="entry name" value="Beta-barrel_RND"/>
    <property type="match status" value="1"/>
</dbReference>
<dbReference type="PANTHER" id="PTHR30158">
    <property type="entry name" value="ACRA/E-RELATED COMPONENT OF DRUG EFFLUX TRANSPORTER"/>
    <property type="match status" value="1"/>
</dbReference>
<dbReference type="EMBL" id="NRSH01000014">
    <property type="protein sequence ID" value="MBK1725904.1"/>
    <property type="molecule type" value="Genomic_DNA"/>
</dbReference>
<dbReference type="Pfam" id="PF25917">
    <property type="entry name" value="BSH_RND"/>
    <property type="match status" value="1"/>
</dbReference>
<accession>A0ABS1E6I4</accession>
<keyword evidence="11" id="KW-1185">Reference proteome</keyword>
<dbReference type="PANTHER" id="PTHR30158:SF3">
    <property type="entry name" value="MULTIDRUG EFFLUX PUMP SUBUNIT ACRA-RELATED"/>
    <property type="match status" value="1"/>
</dbReference>
<dbReference type="Gene3D" id="2.40.50.100">
    <property type="match status" value="1"/>
</dbReference>
<sequence>MRNVQLPRFASVALTIAALTAAGCGGGEGQQGAAQRPPPQVGVVALQTQDLERTAELPGRTAAYRVAAIRPQVGGTLEERLFEAGAQVEAGEALYRIDPEPYRAAVEEAEARLAEAEATVDTARKDVERIRELLETNGASEQELDAARDRLEQNRAQVQAARAALSAARIELGYTTVEAPISGRISQTLVTEGALVSAHQEAALARVTQLDPIYVDLQRSAEQARRLKRALARGELERAGDGAARVELLLGGGEAYAHAGRLEFSGVTVERGTGSLTLRAVFPNPDHELMPGMFVRARLTEGVERDALLVPQQGVSRNRQGQATALVVNDAGKVEQRVLSVDRAEGSYWVVEEGLAEGDRVIVSGLQKVRPGQEVRPVSADIPNQPEGADHG</sequence>
<dbReference type="Pfam" id="PF25876">
    <property type="entry name" value="HH_MFP_RND"/>
    <property type="match status" value="1"/>
</dbReference>